<dbReference type="SUPFAM" id="SSF54909">
    <property type="entry name" value="Dimeric alpha+beta barrel"/>
    <property type="match status" value="1"/>
</dbReference>
<dbReference type="InterPro" id="IPR011008">
    <property type="entry name" value="Dimeric_a/b-barrel"/>
</dbReference>
<evidence type="ECO:0000313" key="3">
    <source>
        <dbReference type="Proteomes" id="UP001224775"/>
    </source>
</evidence>
<evidence type="ECO:0000259" key="1">
    <source>
        <dbReference type="PROSITE" id="PS51725"/>
    </source>
</evidence>
<dbReference type="Pfam" id="PF03992">
    <property type="entry name" value="ABM"/>
    <property type="match status" value="1"/>
</dbReference>
<feature type="domain" description="ABM" evidence="1">
    <location>
        <begin position="62"/>
        <end position="151"/>
    </location>
</feature>
<protein>
    <submittedName>
        <fullName evidence="2">Monooxygenase</fullName>
        <ecNumber evidence="2">1.-.-.-</ecNumber>
    </submittedName>
</protein>
<reference evidence="2" key="1">
    <citation type="submission" date="2023-06" db="EMBL/GenBank/DDBJ databases">
        <title>Survivors Of The Sea: Transcriptome response of Skeletonema marinoi to long-term dormancy.</title>
        <authorList>
            <person name="Pinder M.I.M."/>
            <person name="Kourtchenko O."/>
            <person name="Robertson E.K."/>
            <person name="Larsson T."/>
            <person name="Maumus F."/>
            <person name="Osuna-Cruz C.M."/>
            <person name="Vancaester E."/>
            <person name="Stenow R."/>
            <person name="Vandepoele K."/>
            <person name="Ploug H."/>
            <person name="Bruchert V."/>
            <person name="Godhe A."/>
            <person name="Topel M."/>
        </authorList>
    </citation>
    <scope>NUCLEOTIDE SEQUENCE</scope>
    <source>
        <strain evidence="2">R05AC</strain>
    </source>
</reference>
<dbReference type="GO" id="GO:0005829">
    <property type="term" value="C:cytosol"/>
    <property type="evidence" value="ECO:0007669"/>
    <property type="project" value="TreeGrafter"/>
</dbReference>
<dbReference type="PANTHER" id="PTHR33336:SF1">
    <property type="entry name" value="(4S)-4-HYDROXY-5-PHOSPHONOOXYPENTANE-2,3-DIONE ISOMERASE"/>
    <property type="match status" value="1"/>
</dbReference>
<organism evidence="2 3">
    <name type="scientific">Skeletonema marinoi</name>
    <dbReference type="NCBI Taxonomy" id="267567"/>
    <lineage>
        <taxon>Eukaryota</taxon>
        <taxon>Sar</taxon>
        <taxon>Stramenopiles</taxon>
        <taxon>Ochrophyta</taxon>
        <taxon>Bacillariophyta</taxon>
        <taxon>Coscinodiscophyceae</taxon>
        <taxon>Thalassiosirophycidae</taxon>
        <taxon>Thalassiosirales</taxon>
        <taxon>Skeletonemataceae</taxon>
        <taxon>Skeletonema</taxon>
        <taxon>Skeletonema marinoi-dohrnii complex</taxon>
    </lineage>
</organism>
<keyword evidence="3" id="KW-1185">Reference proteome</keyword>
<dbReference type="AlphaFoldDB" id="A0AAD8Y3T5"/>
<dbReference type="Gene3D" id="3.30.70.100">
    <property type="match status" value="1"/>
</dbReference>
<keyword evidence="2" id="KW-0503">Monooxygenase</keyword>
<name>A0AAD8Y3T5_9STRA</name>
<sequence length="188" mass="21111">MWRAASAISSRCAHRCAAQPIIFANNVGPSISRRGTNAAAAAKHTSSHLRTFSSQSNQADYLCVHVFVSVKPGTEEDFMLASLENARASSLEEGIARFDVIQQEDDPSKFVLVEVYKNADAPAAHKGTNHYAQWRKTVEHMMAEPRKAIKYKICFQRLVMDGIMVLMLIWNERGFWCEIRPLLLLMGL</sequence>
<accession>A0AAD8Y3T5</accession>
<dbReference type="GO" id="GO:0004497">
    <property type="term" value="F:monooxygenase activity"/>
    <property type="evidence" value="ECO:0007669"/>
    <property type="project" value="UniProtKB-KW"/>
</dbReference>
<dbReference type="EMBL" id="JATAAI010000019">
    <property type="protein sequence ID" value="KAK1738962.1"/>
    <property type="molecule type" value="Genomic_DNA"/>
</dbReference>
<keyword evidence="2" id="KW-0560">Oxidoreductase</keyword>
<dbReference type="InterPro" id="IPR007138">
    <property type="entry name" value="ABM_dom"/>
</dbReference>
<dbReference type="Proteomes" id="UP001224775">
    <property type="component" value="Unassembled WGS sequence"/>
</dbReference>
<dbReference type="PANTHER" id="PTHR33336">
    <property type="entry name" value="QUINOL MONOOXYGENASE YGIN-RELATED"/>
    <property type="match status" value="1"/>
</dbReference>
<dbReference type="PROSITE" id="PS51725">
    <property type="entry name" value="ABM"/>
    <property type="match status" value="1"/>
</dbReference>
<proteinExistence type="predicted"/>
<gene>
    <name evidence="2" type="ORF">QTG54_010278</name>
</gene>
<dbReference type="InterPro" id="IPR050744">
    <property type="entry name" value="AI-2_Isomerase_LsrG"/>
</dbReference>
<comment type="caution">
    <text evidence="2">The sequence shown here is derived from an EMBL/GenBank/DDBJ whole genome shotgun (WGS) entry which is preliminary data.</text>
</comment>
<dbReference type="EC" id="1.-.-.-" evidence="2"/>
<evidence type="ECO:0000313" key="2">
    <source>
        <dbReference type="EMBL" id="KAK1738962.1"/>
    </source>
</evidence>